<gene>
    <name evidence="1" type="ORF">MARPO_0087s0030</name>
</gene>
<dbReference type="AlphaFoldDB" id="A0A2R6WIC4"/>
<dbReference type="EMBL" id="KZ772759">
    <property type="protein sequence ID" value="PTQ33589.1"/>
    <property type="molecule type" value="Genomic_DNA"/>
</dbReference>
<proteinExistence type="predicted"/>
<dbReference type="Proteomes" id="UP000244005">
    <property type="component" value="Unassembled WGS sequence"/>
</dbReference>
<accession>A0A2R6WIC4</accession>
<sequence>MDPYTYESMSFASGSFIWEATEENFDRFCARYGSFSEAVLKGEDYRKVYEDDVAEYLNYCDFNTKTVRGRGHVVFFDSSIIQKVKTLTGKNFWRRGEYTMDITNIPGPKWMIVDGLLPWLQFYTASTMSELMDATIEDLDFIDYFDSLRFIPEIRILEVLASPEHIASPEHKGKYRLLI</sequence>
<name>A0A2R6WIC4_MARPO</name>
<keyword evidence="2" id="KW-1185">Reference proteome</keyword>
<dbReference type="Gramene" id="Mp4g05610.1">
    <property type="protein sequence ID" value="Mp4g05610.1.cds1"/>
    <property type="gene ID" value="Mp4g05610"/>
</dbReference>
<evidence type="ECO:0000313" key="1">
    <source>
        <dbReference type="EMBL" id="PTQ33589.1"/>
    </source>
</evidence>
<evidence type="ECO:0000313" key="2">
    <source>
        <dbReference type="Proteomes" id="UP000244005"/>
    </source>
</evidence>
<reference evidence="2" key="1">
    <citation type="journal article" date="2017" name="Cell">
        <title>Insights into land plant evolution garnered from the Marchantia polymorpha genome.</title>
        <authorList>
            <person name="Bowman J.L."/>
            <person name="Kohchi T."/>
            <person name="Yamato K.T."/>
            <person name="Jenkins J."/>
            <person name="Shu S."/>
            <person name="Ishizaki K."/>
            <person name="Yamaoka S."/>
            <person name="Nishihama R."/>
            <person name="Nakamura Y."/>
            <person name="Berger F."/>
            <person name="Adam C."/>
            <person name="Aki S.S."/>
            <person name="Althoff F."/>
            <person name="Araki T."/>
            <person name="Arteaga-Vazquez M.A."/>
            <person name="Balasubrmanian S."/>
            <person name="Barry K."/>
            <person name="Bauer D."/>
            <person name="Boehm C.R."/>
            <person name="Briginshaw L."/>
            <person name="Caballero-Perez J."/>
            <person name="Catarino B."/>
            <person name="Chen F."/>
            <person name="Chiyoda S."/>
            <person name="Chovatia M."/>
            <person name="Davies K.M."/>
            <person name="Delmans M."/>
            <person name="Demura T."/>
            <person name="Dierschke T."/>
            <person name="Dolan L."/>
            <person name="Dorantes-Acosta A.E."/>
            <person name="Eklund D.M."/>
            <person name="Florent S.N."/>
            <person name="Flores-Sandoval E."/>
            <person name="Fujiyama A."/>
            <person name="Fukuzawa H."/>
            <person name="Galik B."/>
            <person name="Grimanelli D."/>
            <person name="Grimwood J."/>
            <person name="Grossniklaus U."/>
            <person name="Hamada T."/>
            <person name="Haseloff J."/>
            <person name="Hetherington A.J."/>
            <person name="Higo A."/>
            <person name="Hirakawa Y."/>
            <person name="Hundley H.N."/>
            <person name="Ikeda Y."/>
            <person name="Inoue K."/>
            <person name="Inoue S.I."/>
            <person name="Ishida S."/>
            <person name="Jia Q."/>
            <person name="Kakita M."/>
            <person name="Kanazawa T."/>
            <person name="Kawai Y."/>
            <person name="Kawashima T."/>
            <person name="Kennedy M."/>
            <person name="Kinose K."/>
            <person name="Kinoshita T."/>
            <person name="Kohara Y."/>
            <person name="Koide E."/>
            <person name="Komatsu K."/>
            <person name="Kopischke S."/>
            <person name="Kubo M."/>
            <person name="Kyozuka J."/>
            <person name="Lagercrantz U."/>
            <person name="Lin S.S."/>
            <person name="Lindquist E."/>
            <person name="Lipzen A.M."/>
            <person name="Lu C.W."/>
            <person name="De Luna E."/>
            <person name="Martienssen R.A."/>
            <person name="Minamino N."/>
            <person name="Mizutani M."/>
            <person name="Mizutani M."/>
            <person name="Mochizuki N."/>
            <person name="Monte I."/>
            <person name="Mosher R."/>
            <person name="Nagasaki H."/>
            <person name="Nakagami H."/>
            <person name="Naramoto S."/>
            <person name="Nishitani K."/>
            <person name="Ohtani M."/>
            <person name="Okamoto T."/>
            <person name="Okumura M."/>
            <person name="Phillips J."/>
            <person name="Pollak B."/>
            <person name="Reinders A."/>
            <person name="Rovekamp M."/>
            <person name="Sano R."/>
            <person name="Sawa S."/>
            <person name="Schmid M.W."/>
            <person name="Shirakawa M."/>
            <person name="Solano R."/>
            <person name="Spunde A."/>
            <person name="Suetsugu N."/>
            <person name="Sugano S."/>
            <person name="Sugiyama A."/>
            <person name="Sun R."/>
            <person name="Suzuki Y."/>
            <person name="Takenaka M."/>
            <person name="Takezawa D."/>
            <person name="Tomogane H."/>
            <person name="Tsuzuki M."/>
            <person name="Ueda T."/>
            <person name="Umeda M."/>
            <person name="Ward J.M."/>
            <person name="Watanabe Y."/>
            <person name="Yazaki K."/>
            <person name="Yokoyama R."/>
            <person name="Yoshitake Y."/>
            <person name="Yotsui I."/>
            <person name="Zachgo S."/>
            <person name="Schmutz J."/>
        </authorList>
    </citation>
    <scope>NUCLEOTIDE SEQUENCE [LARGE SCALE GENOMIC DNA]</scope>
    <source>
        <strain evidence="2">Tak-1</strain>
    </source>
</reference>
<protein>
    <submittedName>
        <fullName evidence="1">Uncharacterized protein</fullName>
    </submittedName>
</protein>
<organism evidence="1 2">
    <name type="scientific">Marchantia polymorpha</name>
    <name type="common">Common liverwort</name>
    <name type="synonym">Marchantia aquatica</name>
    <dbReference type="NCBI Taxonomy" id="3197"/>
    <lineage>
        <taxon>Eukaryota</taxon>
        <taxon>Viridiplantae</taxon>
        <taxon>Streptophyta</taxon>
        <taxon>Embryophyta</taxon>
        <taxon>Marchantiophyta</taxon>
        <taxon>Marchantiopsida</taxon>
        <taxon>Marchantiidae</taxon>
        <taxon>Marchantiales</taxon>
        <taxon>Marchantiaceae</taxon>
        <taxon>Marchantia</taxon>
    </lineage>
</organism>